<dbReference type="Proteomes" id="UP000054538">
    <property type="component" value="Unassembled WGS sequence"/>
</dbReference>
<proteinExistence type="predicted"/>
<keyword evidence="2" id="KW-1185">Reference proteome</keyword>
<dbReference type="HOGENOM" id="CLU_090544_0_1_1"/>
<reference evidence="1 2" key="1">
    <citation type="submission" date="2014-04" db="EMBL/GenBank/DDBJ databases">
        <authorList>
            <consortium name="DOE Joint Genome Institute"/>
            <person name="Kuo A."/>
            <person name="Kohler A."/>
            <person name="Jargeat P."/>
            <person name="Nagy L.G."/>
            <person name="Floudas D."/>
            <person name="Copeland A."/>
            <person name="Barry K.W."/>
            <person name="Cichocki N."/>
            <person name="Veneault-Fourrey C."/>
            <person name="LaButti K."/>
            <person name="Lindquist E.A."/>
            <person name="Lipzen A."/>
            <person name="Lundell T."/>
            <person name="Morin E."/>
            <person name="Murat C."/>
            <person name="Sun H."/>
            <person name="Tunlid A."/>
            <person name="Henrissat B."/>
            <person name="Grigoriev I.V."/>
            <person name="Hibbett D.S."/>
            <person name="Martin F."/>
            <person name="Nordberg H.P."/>
            <person name="Cantor M.N."/>
            <person name="Hua S.X."/>
        </authorList>
    </citation>
    <scope>NUCLEOTIDE SEQUENCE [LARGE SCALE GENOMIC DNA]</scope>
    <source>
        <strain evidence="1 2">Ve08.2h10</strain>
    </source>
</reference>
<feature type="non-terminal residue" evidence="1">
    <location>
        <position position="1"/>
    </location>
</feature>
<protein>
    <submittedName>
        <fullName evidence="1">Uncharacterized protein</fullName>
    </submittedName>
</protein>
<dbReference type="OrthoDB" id="3046524at2759"/>
<dbReference type="AlphaFoldDB" id="A0A0D0DW24"/>
<reference evidence="2" key="2">
    <citation type="submission" date="2015-01" db="EMBL/GenBank/DDBJ databases">
        <title>Evolutionary Origins and Diversification of the Mycorrhizal Mutualists.</title>
        <authorList>
            <consortium name="DOE Joint Genome Institute"/>
            <consortium name="Mycorrhizal Genomics Consortium"/>
            <person name="Kohler A."/>
            <person name="Kuo A."/>
            <person name="Nagy L.G."/>
            <person name="Floudas D."/>
            <person name="Copeland A."/>
            <person name="Barry K.W."/>
            <person name="Cichocki N."/>
            <person name="Veneault-Fourrey C."/>
            <person name="LaButti K."/>
            <person name="Lindquist E.A."/>
            <person name="Lipzen A."/>
            <person name="Lundell T."/>
            <person name="Morin E."/>
            <person name="Murat C."/>
            <person name="Riley R."/>
            <person name="Ohm R."/>
            <person name="Sun H."/>
            <person name="Tunlid A."/>
            <person name="Henrissat B."/>
            <person name="Grigoriev I.V."/>
            <person name="Hibbett D.S."/>
            <person name="Martin F."/>
        </authorList>
    </citation>
    <scope>NUCLEOTIDE SEQUENCE [LARGE SCALE GENOMIC DNA]</scope>
    <source>
        <strain evidence="2">Ve08.2h10</strain>
    </source>
</reference>
<evidence type="ECO:0000313" key="1">
    <source>
        <dbReference type="EMBL" id="KIK99343.1"/>
    </source>
</evidence>
<accession>A0A0D0DW24</accession>
<dbReference type="EMBL" id="KN824862">
    <property type="protein sequence ID" value="KIK99343.1"/>
    <property type="molecule type" value="Genomic_DNA"/>
</dbReference>
<organism evidence="1 2">
    <name type="scientific">Paxillus rubicundulus Ve08.2h10</name>
    <dbReference type="NCBI Taxonomy" id="930991"/>
    <lineage>
        <taxon>Eukaryota</taxon>
        <taxon>Fungi</taxon>
        <taxon>Dikarya</taxon>
        <taxon>Basidiomycota</taxon>
        <taxon>Agaricomycotina</taxon>
        <taxon>Agaricomycetes</taxon>
        <taxon>Agaricomycetidae</taxon>
        <taxon>Boletales</taxon>
        <taxon>Paxilineae</taxon>
        <taxon>Paxillaceae</taxon>
        <taxon>Paxillus</taxon>
    </lineage>
</organism>
<gene>
    <name evidence="1" type="ORF">PAXRUDRAFT_790281</name>
</gene>
<name>A0A0D0DW24_9AGAM</name>
<dbReference type="InParanoid" id="A0A0D0DW24"/>
<evidence type="ECO:0000313" key="2">
    <source>
        <dbReference type="Proteomes" id="UP000054538"/>
    </source>
</evidence>
<sequence length="97" mass="10484">MDGEEFFVMGVIVELQSGEGPGVESDGKDASDGIVKGIGLNNDRGIWHPMSKNWSGGEGFFQVLESRPAFVREVPQSIFLGEAGEWNNNVGIIKDEA</sequence>